<feature type="compositionally biased region" description="Basic and acidic residues" evidence="6">
    <location>
        <begin position="657"/>
        <end position="666"/>
    </location>
</feature>
<feature type="domain" description="Myb-like" evidence="7">
    <location>
        <begin position="675"/>
        <end position="728"/>
    </location>
</feature>
<dbReference type="Pfam" id="PF02671">
    <property type="entry name" value="PAH"/>
    <property type="match status" value="1"/>
</dbReference>
<dbReference type="GO" id="GO:0005634">
    <property type="term" value="C:nucleus"/>
    <property type="evidence" value="ECO:0007669"/>
    <property type="project" value="UniProtKB-SubCell"/>
</dbReference>
<comment type="caution">
    <text evidence="8">The sequence shown here is derived from an EMBL/GenBank/DDBJ whole genome shotgun (WGS) entry which is preliminary data.</text>
</comment>
<evidence type="ECO:0000256" key="3">
    <source>
        <dbReference type="ARBA" id="ARBA00023163"/>
    </source>
</evidence>
<feature type="compositionally biased region" description="Polar residues" evidence="6">
    <location>
        <begin position="1"/>
        <end position="11"/>
    </location>
</feature>
<protein>
    <recommendedName>
        <fullName evidence="7">Myb-like domain-containing protein</fullName>
    </recommendedName>
</protein>
<evidence type="ECO:0000256" key="2">
    <source>
        <dbReference type="ARBA" id="ARBA00023015"/>
    </source>
</evidence>
<keyword evidence="2" id="KW-0805">Transcription regulation</keyword>
<organism evidence="8">
    <name type="scientific">Menopon gallinae</name>
    <name type="common">poultry shaft louse</name>
    <dbReference type="NCBI Taxonomy" id="328185"/>
    <lineage>
        <taxon>Eukaryota</taxon>
        <taxon>Metazoa</taxon>
        <taxon>Ecdysozoa</taxon>
        <taxon>Arthropoda</taxon>
        <taxon>Hexapoda</taxon>
        <taxon>Insecta</taxon>
        <taxon>Pterygota</taxon>
        <taxon>Neoptera</taxon>
        <taxon>Paraneoptera</taxon>
        <taxon>Psocodea</taxon>
        <taxon>Troctomorpha</taxon>
        <taxon>Phthiraptera</taxon>
        <taxon>Amblycera</taxon>
        <taxon>Menoponidae</taxon>
        <taxon>Menopon</taxon>
    </lineage>
</organism>
<dbReference type="InterPro" id="IPR052435">
    <property type="entry name" value="YY1-Transcr_Regul"/>
</dbReference>
<dbReference type="PANTHER" id="PTHR16088:SF3">
    <property type="entry name" value="GON-4-LIKE PROTEIN"/>
    <property type="match status" value="1"/>
</dbReference>
<dbReference type="Gene3D" id="1.10.10.60">
    <property type="entry name" value="Homeodomain-like"/>
    <property type="match status" value="1"/>
</dbReference>
<dbReference type="InterPro" id="IPR009057">
    <property type="entry name" value="Homeodomain-like_sf"/>
</dbReference>
<dbReference type="GO" id="GO:0003712">
    <property type="term" value="F:transcription coregulator activity"/>
    <property type="evidence" value="ECO:0007669"/>
    <property type="project" value="TreeGrafter"/>
</dbReference>
<name>A0AAW2I8G2_9NEOP</name>
<feature type="region of interest" description="Disordered" evidence="6">
    <location>
        <begin position="652"/>
        <end position="685"/>
    </location>
</feature>
<dbReference type="Pfam" id="PF21227">
    <property type="entry name" value="Myb_DNA-binding_7"/>
    <property type="match status" value="1"/>
</dbReference>
<dbReference type="SUPFAM" id="SSF47762">
    <property type="entry name" value="PAH2 domain"/>
    <property type="match status" value="1"/>
</dbReference>
<feature type="region of interest" description="Disordered" evidence="6">
    <location>
        <begin position="1"/>
        <end position="22"/>
    </location>
</feature>
<keyword evidence="4 5" id="KW-0539">Nucleus</keyword>
<dbReference type="PROSITE" id="PS50090">
    <property type="entry name" value="MYB_LIKE"/>
    <property type="match status" value="1"/>
</dbReference>
<dbReference type="InterPro" id="IPR001005">
    <property type="entry name" value="SANT/Myb"/>
</dbReference>
<evidence type="ECO:0000256" key="6">
    <source>
        <dbReference type="SAM" id="MobiDB-lite"/>
    </source>
</evidence>
<proteinExistence type="predicted"/>
<dbReference type="InterPro" id="IPR003822">
    <property type="entry name" value="PAH"/>
</dbReference>
<dbReference type="InterPro" id="IPR036600">
    <property type="entry name" value="PAH_sf"/>
</dbReference>
<dbReference type="AlphaFoldDB" id="A0AAW2I8G2"/>
<reference evidence="8" key="1">
    <citation type="journal article" date="2024" name="Gigascience">
        <title>Chromosome-level genome of the poultry shaft louse Menopon gallinae provides insight into the host-switching and adaptive evolution of parasitic lice.</title>
        <authorList>
            <person name="Xu Y."/>
            <person name="Ma L."/>
            <person name="Liu S."/>
            <person name="Liang Y."/>
            <person name="Liu Q."/>
            <person name="He Z."/>
            <person name="Tian L."/>
            <person name="Duan Y."/>
            <person name="Cai W."/>
            <person name="Li H."/>
            <person name="Song F."/>
        </authorList>
    </citation>
    <scope>NUCLEOTIDE SEQUENCE</scope>
    <source>
        <strain evidence="8">Cailab_2023a</strain>
    </source>
</reference>
<dbReference type="Gene3D" id="1.20.1160.11">
    <property type="entry name" value="Paired amphipathic helix"/>
    <property type="match status" value="1"/>
</dbReference>
<evidence type="ECO:0000256" key="4">
    <source>
        <dbReference type="ARBA" id="ARBA00023242"/>
    </source>
</evidence>
<dbReference type="EMBL" id="JARGDH010000001">
    <property type="protein sequence ID" value="KAL0278504.1"/>
    <property type="molecule type" value="Genomic_DNA"/>
</dbReference>
<accession>A0AAW2I8G2</accession>
<keyword evidence="3" id="KW-0804">Transcription</keyword>
<dbReference type="PROSITE" id="PS51477">
    <property type="entry name" value="PAH"/>
    <property type="match status" value="1"/>
</dbReference>
<evidence type="ECO:0000259" key="7">
    <source>
        <dbReference type="PROSITE" id="PS50090"/>
    </source>
</evidence>
<dbReference type="SUPFAM" id="SSF46689">
    <property type="entry name" value="Homeodomain-like"/>
    <property type="match status" value="1"/>
</dbReference>
<evidence type="ECO:0000256" key="1">
    <source>
        <dbReference type="ARBA" id="ARBA00004123"/>
    </source>
</evidence>
<comment type="subcellular location">
    <subcellularLocation>
        <location evidence="1 5">Nucleus</location>
    </subcellularLocation>
</comment>
<sequence length="745" mass="84406">MTSTEASFTSKRVNDTSKKSSPLKVVSPIIKKYSGQRQGRIKKKLEFPRKKGKKAKATNQAKPALKTILPKTNAGDVVIVESELLPCALNIQPKRKREETDNVEEISKQVIVVSDDKISKVSSVKDGAIKISKSKISSSSKGKKYLKNIEATFALLKPQTEALREKREQAFAENYLQRVQQKLKGKDDALYTQFIDLICDFQKRGLSVLELYKRIKQMFSKYSDLDEDFVAFLTPQQAVECGVFLEHLLLTTMTDFLSMVDVYFSKSPQQVKKIHLALEKLSMRPSVTTDDVTNAILPLLKGNTVLQDYFLKLLPNGAPPNNFLTDFEEVEYPELNSDISEDEEHFEIVRVPEMEDVFGGDSCPCNCHNSEDEKFKTRNMHCTSCSVKFINGKIFIQQGKLLRPAKVTFEDHDMAFHRDRLVPKHYPSRGRKKTRMSIFKENLSPTKSCYLSSDEFKSDIEDDEKMKSKLGLNKSPRTIGKKIASPKNCDRSIARSIFNDTKIESVDSDDKTKCILDDKSWKDSHRESVCDPTSDICDVIKVESPVKEEVKVEVVPAKPLDLPLIDEEEPMFFAQDQVKTSEKEEHQVRVESTVLCGKDGSKSPPVISIPDSANPSLFPSGKPILSFLENLDSSKEPVLLINDSDAVINFDSSSDAARNEKEADKGETEEEAPAEEEKNKSPWKIEEDRVILQTLQVEENCEETFRKINDKIPSRSLEDIKKRFANLMNMLYEMKAKTNQTEGSN</sequence>
<evidence type="ECO:0000313" key="8">
    <source>
        <dbReference type="EMBL" id="KAL0278504.1"/>
    </source>
</evidence>
<evidence type="ECO:0000256" key="5">
    <source>
        <dbReference type="PROSITE-ProRule" id="PRU00810"/>
    </source>
</evidence>
<dbReference type="GO" id="GO:0006355">
    <property type="term" value="P:regulation of DNA-templated transcription"/>
    <property type="evidence" value="ECO:0007669"/>
    <property type="project" value="InterPro"/>
</dbReference>
<dbReference type="PANTHER" id="PTHR16088">
    <property type="entry name" value="YY1 ASSOCIATED PROTEIN-RELATED"/>
    <property type="match status" value="1"/>
</dbReference>
<feature type="compositionally biased region" description="Basic and acidic residues" evidence="6">
    <location>
        <begin position="675"/>
        <end position="685"/>
    </location>
</feature>
<gene>
    <name evidence="8" type="ORF">PYX00_000315</name>
</gene>